<comment type="caution">
    <text evidence="3">The sequence shown here is derived from an EMBL/GenBank/DDBJ whole genome shotgun (WGS) entry which is preliminary data.</text>
</comment>
<dbReference type="Gene3D" id="3.40.50.300">
    <property type="entry name" value="P-loop containing nucleotide triphosphate hydrolases"/>
    <property type="match status" value="1"/>
</dbReference>
<organism evidence="3 4">
    <name type="scientific">Polarella glacialis</name>
    <name type="common">Dinoflagellate</name>
    <dbReference type="NCBI Taxonomy" id="89957"/>
    <lineage>
        <taxon>Eukaryota</taxon>
        <taxon>Sar</taxon>
        <taxon>Alveolata</taxon>
        <taxon>Dinophyceae</taxon>
        <taxon>Suessiales</taxon>
        <taxon>Suessiaceae</taxon>
        <taxon>Polarella</taxon>
    </lineage>
</organism>
<dbReference type="SUPFAM" id="SSF103511">
    <property type="entry name" value="Chlorophyll a-b binding protein"/>
    <property type="match status" value="1"/>
</dbReference>
<dbReference type="Pfam" id="PF00271">
    <property type="entry name" value="Helicase_C"/>
    <property type="match status" value="1"/>
</dbReference>
<evidence type="ECO:0000259" key="2">
    <source>
        <dbReference type="PROSITE" id="PS51194"/>
    </source>
</evidence>
<evidence type="ECO:0000256" key="1">
    <source>
        <dbReference type="SAM" id="MobiDB-lite"/>
    </source>
</evidence>
<dbReference type="InterPro" id="IPR001650">
    <property type="entry name" value="Helicase_C-like"/>
</dbReference>
<protein>
    <recommendedName>
        <fullName evidence="2">Helicase C-terminal domain-containing protein</fullName>
    </recommendedName>
</protein>
<dbReference type="EMBL" id="CAJNNV010014059">
    <property type="protein sequence ID" value="CAE8602259.1"/>
    <property type="molecule type" value="Genomic_DNA"/>
</dbReference>
<dbReference type="Proteomes" id="UP000654075">
    <property type="component" value="Unassembled WGS sequence"/>
</dbReference>
<evidence type="ECO:0000313" key="3">
    <source>
        <dbReference type="EMBL" id="CAE8602259.1"/>
    </source>
</evidence>
<dbReference type="CDD" id="cd18787">
    <property type="entry name" value="SF2_C_DEAD"/>
    <property type="match status" value="1"/>
</dbReference>
<dbReference type="InterPro" id="IPR027417">
    <property type="entry name" value="P-loop_NTPase"/>
</dbReference>
<gene>
    <name evidence="3" type="ORF">PGLA1383_LOCUS20511</name>
</gene>
<accession>A0A813EUC6</accession>
<reference evidence="3" key="1">
    <citation type="submission" date="2021-02" db="EMBL/GenBank/DDBJ databases">
        <authorList>
            <person name="Dougan E. K."/>
            <person name="Rhodes N."/>
            <person name="Thang M."/>
            <person name="Chan C."/>
        </authorList>
    </citation>
    <scope>NUCLEOTIDE SEQUENCE</scope>
</reference>
<evidence type="ECO:0000313" key="4">
    <source>
        <dbReference type="Proteomes" id="UP000654075"/>
    </source>
</evidence>
<name>A0A813EUC6_POLGL</name>
<feature type="domain" description="Helicase C-terminal" evidence="2">
    <location>
        <begin position="199"/>
        <end position="363"/>
    </location>
</feature>
<dbReference type="PROSITE" id="PS51194">
    <property type="entry name" value="HELICASE_CTER"/>
    <property type="match status" value="1"/>
</dbReference>
<feature type="compositionally biased region" description="Gly residues" evidence="1">
    <location>
        <begin position="406"/>
        <end position="418"/>
    </location>
</feature>
<dbReference type="PANTHER" id="PTHR47958">
    <property type="entry name" value="ATP-DEPENDENT RNA HELICASE DBP3"/>
    <property type="match status" value="1"/>
</dbReference>
<keyword evidence="4" id="KW-1185">Reference proteome</keyword>
<proteinExistence type="predicted"/>
<dbReference type="AlphaFoldDB" id="A0A813EUC6"/>
<sequence>LHLRQQLWLFNPRLEASSCWSTAPPAAFRGSALASVATGVLPPSAVADASAPSSVNLVGLTAVGATLAAAAITSRRTQKVTRNFFGGDSTPARPSFEVSNQSGIQELIGFFDLLGFSADNDEATFKRRRTVEIKHGASAWMVPDSLVGLRGNAGFAGADWRRYARAPALCRRASTEPILWFAGLIEGSGFFSGKYGLGFMKDTTMEGDGFRSLQFASARDSVPARQGQQTYYLIHLPHRCKTIHSGKDQWTRDEALAQFRELTAGKGQGKFSSGVLVATDVAARGLDIPGVALIVIYDFGRALHSGQNGGVESYVHRIGRTGRAGKRGRAITFFTSEDQGSRELTELLRGAEQEVPAELEALIEREKNERWVRDRKAAYWSGGKRGAKGKGKGKDGGKDGKSKGVSGRGKGGGRGYRG</sequence>
<feature type="compositionally biased region" description="Basic and acidic residues" evidence="1">
    <location>
        <begin position="392"/>
        <end position="402"/>
    </location>
</feature>
<dbReference type="SMART" id="SM00490">
    <property type="entry name" value="HELICc"/>
    <property type="match status" value="1"/>
</dbReference>
<feature type="region of interest" description="Disordered" evidence="1">
    <location>
        <begin position="381"/>
        <end position="418"/>
    </location>
</feature>
<feature type="non-terminal residue" evidence="3">
    <location>
        <position position="1"/>
    </location>
</feature>
<dbReference type="SUPFAM" id="SSF52540">
    <property type="entry name" value="P-loop containing nucleoside triphosphate hydrolases"/>
    <property type="match status" value="1"/>
</dbReference>